<evidence type="ECO:0000256" key="1">
    <source>
        <dbReference type="ARBA" id="ARBA00004496"/>
    </source>
</evidence>
<sequence>MDEILELLRAKPPYKVKQGSDDFMENRDIVHGKSLKPTERVKYKYSLKKYEMPTELKTIFERPHQDVLRRLSTQLNANNYSKFFSELLYAEEYKTNEDLKRYDRQKVKLVKKSGDYFKMKIHKRALAEKRPSVLPGDYIFVVKCGDKNAEAYQGFVHEVLKSSIDLKFDESFSQEVYNSNVRFDVRFTFNRVSMRRMHQAVRNPKVEFSRLFPQDHQNFSANDVDFQNIKFYTILNYYQRRAVAIIKSETRQPWPFIVFGKSSTIVEAMWQLLDNNPTTRILACAASNAAANWLLKKLSKRLPPDEMVRINAVSQEPEKIEREFHCYCMIDKCGNYQLPNMSYIEKHRVVVTTCITAGTVYSLGTKSYTHIFIDEAGQAMEPEIVTALQNASKNTRIILAGDPKQLGPLVRSSIAKELGLGQSLIERLEKSEFYDFGDTSIYGDYPIMFWNVEGKEDREGQSPSYFNAREAGYVLEVVVKLQKQNVKPKEIGIVTPYVKQVEKIKKLFIKRNISGVDIGTVEKFQGQERRVIIISTVRTKNVEFLGEPRRFCVAVTRAQALLVVIGDEKALSKKELWKQWLKEVKENGGFSNKVLPNK</sequence>
<dbReference type="OrthoDB" id="6513042at2759"/>
<keyword evidence="8" id="KW-0067">ATP-binding</keyword>
<dbReference type="InterPro" id="IPR027417">
    <property type="entry name" value="P-loop_NTPase"/>
</dbReference>
<evidence type="ECO:0000256" key="5">
    <source>
        <dbReference type="ARBA" id="ARBA00022741"/>
    </source>
</evidence>
<comment type="caution">
    <text evidence="13">The sequence shown here is derived from an EMBL/GenBank/DDBJ whole genome shotgun (WGS) entry which is preliminary data.</text>
</comment>
<evidence type="ECO:0000256" key="9">
    <source>
        <dbReference type="ARBA" id="ARBA00047984"/>
    </source>
</evidence>
<evidence type="ECO:0000256" key="3">
    <source>
        <dbReference type="ARBA" id="ARBA00012552"/>
    </source>
</evidence>
<organism evidence="13 14">
    <name type="scientific">Funneliformis caledonium</name>
    <dbReference type="NCBI Taxonomy" id="1117310"/>
    <lineage>
        <taxon>Eukaryota</taxon>
        <taxon>Fungi</taxon>
        <taxon>Fungi incertae sedis</taxon>
        <taxon>Mucoromycota</taxon>
        <taxon>Glomeromycotina</taxon>
        <taxon>Glomeromycetes</taxon>
        <taxon>Glomerales</taxon>
        <taxon>Glomeraceae</taxon>
        <taxon>Funneliformis</taxon>
    </lineage>
</organism>
<dbReference type="EC" id="3.6.4.13" evidence="3"/>
<dbReference type="EMBL" id="CAJVPQ010008413">
    <property type="protein sequence ID" value="CAG8706593.1"/>
    <property type="molecule type" value="Genomic_DNA"/>
</dbReference>
<evidence type="ECO:0000313" key="13">
    <source>
        <dbReference type="EMBL" id="CAG8706593.1"/>
    </source>
</evidence>
<dbReference type="GO" id="GO:0016787">
    <property type="term" value="F:hydrolase activity"/>
    <property type="evidence" value="ECO:0007669"/>
    <property type="project" value="UniProtKB-KW"/>
</dbReference>
<evidence type="ECO:0000256" key="6">
    <source>
        <dbReference type="ARBA" id="ARBA00022801"/>
    </source>
</evidence>
<dbReference type="GO" id="GO:0005524">
    <property type="term" value="F:ATP binding"/>
    <property type="evidence" value="ECO:0007669"/>
    <property type="project" value="UniProtKB-KW"/>
</dbReference>
<evidence type="ECO:0000256" key="8">
    <source>
        <dbReference type="ARBA" id="ARBA00022840"/>
    </source>
</evidence>
<keyword evidence="4" id="KW-0963">Cytoplasm</keyword>
<dbReference type="Proteomes" id="UP000789570">
    <property type="component" value="Unassembled WGS sequence"/>
</dbReference>
<feature type="domain" description="DNA2/NAM7 helicase helicase" evidence="10">
    <location>
        <begin position="342"/>
        <end position="412"/>
    </location>
</feature>
<proteinExistence type="inferred from homology"/>
<keyword evidence="5" id="KW-0547">Nucleotide-binding</keyword>
<evidence type="ECO:0000259" key="12">
    <source>
        <dbReference type="Pfam" id="PF21634"/>
    </source>
</evidence>
<reference evidence="13" key="1">
    <citation type="submission" date="2021-06" db="EMBL/GenBank/DDBJ databases">
        <authorList>
            <person name="Kallberg Y."/>
            <person name="Tangrot J."/>
            <person name="Rosling A."/>
        </authorList>
    </citation>
    <scope>NUCLEOTIDE SEQUENCE</scope>
    <source>
        <strain evidence="13">UK204</strain>
    </source>
</reference>
<keyword evidence="7" id="KW-0347">Helicase</keyword>
<keyword evidence="6" id="KW-0378">Hydrolase</keyword>
<feature type="domain" description="Helicase MOV-10-like beta-barrel" evidence="12">
    <location>
        <begin position="102"/>
        <end position="187"/>
    </location>
</feature>
<dbReference type="InterPro" id="IPR041679">
    <property type="entry name" value="DNA2/NAM7-like_C"/>
</dbReference>
<comment type="subcellular location">
    <subcellularLocation>
        <location evidence="1">Cytoplasm</location>
    </subcellularLocation>
</comment>
<gene>
    <name evidence="13" type="ORF">FCALED_LOCUS13727</name>
</gene>
<dbReference type="PANTHER" id="PTHR45418">
    <property type="entry name" value="CANCER/TESTIS ANTIGEN 55"/>
    <property type="match status" value="1"/>
</dbReference>
<dbReference type="Pfam" id="PF21634">
    <property type="entry name" value="MOV-10_beta-barrel"/>
    <property type="match status" value="1"/>
</dbReference>
<evidence type="ECO:0000256" key="7">
    <source>
        <dbReference type="ARBA" id="ARBA00022806"/>
    </source>
</evidence>
<dbReference type="InterPro" id="IPR041677">
    <property type="entry name" value="DNA2/NAM7_AAA_11"/>
</dbReference>
<dbReference type="InterPro" id="IPR049080">
    <property type="entry name" value="MOV-10-like_beta-barrel"/>
</dbReference>
<evidence type="ECO:0000313" key="14">
    <source>
        <dbReference type="Proteomes" id="UP000789570"/>
    </source>
</evidence>
<dbReference type="PANTHER" id="PTHR45418:SF1">
    <property type="entry name" value="CANCER_TESTIS ANTIGEN 55"/>
    <property type="match status" value="1"/>
</dbReference>
<dbReference type="Pfam" id="PF13087">
    <property type="entry name" value="AAA_12"/>
    <property type="match status" value="1"/>
</dbReference>
<comment type="similarity">
    <text evidence="2">Belongs to the DNA2/NAM7 helicase family. SDE3 subfamily.</text>
</comment>
<dbReference type="SUPFAM" id="SSF52540">
    <property type="entry name" value="P-loop containing nucleoside triphosphate hydrolases"/>
    <property type="match status" value="1"/>
</dbReference>
<evidence type="ECO:0000256" key="2">
    <source>
        <dbReference type="ARBA" id="ARBA00005601"/>
    </source>
</evidence>
<dbReference type="Gene3D" id="3.40.50.300">
    <property type="entry name" value="P-loop containing nucleotide triphosphate hydrolases"/>
    <property type="match status" value="2"/>
</dbReference>
<protein>
    <recommendedName>
        <fullName evidence="3">RNA helicase</fullName>
        <ecNumber evidence="3">3.6.4.13</ecNumber>
    </recommendedName>
</protein>
<dbReference type="GO" id="GO:0003724">
    <property type="term" value="F:RNA helicase activity"/>
    <property type="evidence" value="ECO:0007669"/>
    <property type="project" value="UniProtKB-EC"/>
</dbReference>
<dbReference type="GO" id="GO:0005737">
    <property type="term" value="C:cytoplasm"/>
    <property type="evidence" value="ECO:0007669"/>
    <property type="project" value="UniProtKB-SubCell"/>
</dbReference>
<accession>A0A9N9HU90</accession>
<evidence type="ECO:0000256" key="4">
    <source>
        <dbReference type="ARBA" id="ARBA00022490"/>
    </source>
</evidence>
<dbReference type="AlphaFoldDB" id="A0A9N9HU90"/>
<name>A0A9N9HU90_9GLOM</name>
<keyword evidence="14" id="KW-1185">Reference proteome</keyword>
<comment type="catalytic activity">
    <reaction evidence="9">
        <text>ATP + H2O = ADP + phosphate + H(+)</text>
        <dbReference type="Rhea" id="RHEA:13065"/>
        <dbReference type="ChEBI" id="CHEBI:15377"/>
        <dbReference type="ChEBI" id="CHEBI:15378"/>
        <dbReference type="ChEBI" id="CHEBI:30616"/>
        <dbReference type="ChEBI" id="CHEBI:43474"/>
        <dbReference type="ChEBI" id="CHEBI:456216"/>
        <dbReference type="EC" id="3.6.4.13"/>
    </reaction>
</comment>
<dbReference type="CDD" id="cd18808">
    <property type="entry name" value="SF1_C_Upf1"/>
    <property type="match status" value="1"/>
</dbReference>
<dbReference type="InterPro" id="IPR047187">
    <property type="entry name" value="SF1_C_Upf1"/>
</dbReference>
<evidence type="ECO:0000259" key="10">
    <source>
        <dbReference type="Pfam" id="PF13086"/>
    </source>
</evidence>
<evidence type="ECO:0000259" key="11">
    <source>
        <dbReference type="Pfam" id="PF13087"/>
    </source>
</evidence>
<dbReference type="Pfam" id="PF13086">
    <property type="entry name" value="AAA_11"/>
    <property type="match status" value="1"/>
</dbReference>
<feature type="domain" description="DNA2/NAM7 helicase-like C-terminal" evidence="11">
    <location>
        <begin position="442"/>
        <end position="568"/>
    </location>
</feature>